<keyword evidence="3 12" id="KW-0919">Taste</keyword>
<keyword evidence="10 12" id="KW-0807">Transducer</keyword>
<dbReference type="FunCoup" id="H2ZXH4">
    <property type="interactions" value="381"/>
</dbReference>
<keyword evidence="8 12" id="KW-0472">Membrane</keyword>
<feature type="domain" description="G-protein coupled receptors family 1 profile" evidence="14">
    <location>
        <begin position="23"/>
        <end position="282"/>
    </location>
</feature>
<feature type="transmembrane region" description="Helical" evidence="13">
    <location>
        <begin position="45"/>
        <end position="69"/>
    </location>
</feature>
<evidence type="ECO:0000259" key="14">
    <source>
        <dbReference type="PROSITE" id="PS50262"/>
    </source>
</evidence>
<keyword evidence="5 12" id="KW-0812">Transmembrane</keyword>
<dbReference type="GeneTree" id="ENSGT01150000286961"/>
<evidence type="ECO:0000256" key="9">
    <source>
        <dbReference type="ARBA" id="ARBA00023170"/>
    </source>
</evidence>
<dbReference type="PANTHER" id="PTHR11394">
    <property type="entry name" value="TASTE RECEPTOR TYPE 2"/>
    <property type="match status" value="1"/>
</dbReference>
<dbReference type="KEGG" id="lcm:102361074"/>
<dbReference type="InterPro" id="IPR007960">
    <property type="entry name" value="TAS2R"/>
</dbReference>
<evidence type="ECO:0000256" key="4">
    <source>
        <dbReference type="ARBA" id="ARBA00022606"/>
    </source>
</evidence>
<dbReference type="SUPFAM" id="SSF81321">
    <property type="entry name" value="Family A G protein-coupled receptor-like"/>
    <property type="match status" value="1"/>
</dbReference>
<feature type="transmembrane region" description="Helical" evidence="13">
    <location>
        <begin position="89"/>
        <end position="108"/>
    </location>
</feature>
<name>H2ZXH4_LATCH</name>
<protein>
    <recommendedName>
        <fullName evidence="12">Taste receptor type 2</fullName>
    </recommendedName>
</protein>
<keyword evidence="6 13" id="KW-1133">Transmembrane helix</keyword>
<evidence type="ECO:0000313" key="16">
    <source>
        <dbReference type="Proteomes" id="UP000008672"/>
    </source>
</evidence>
<comment type="similarity">
    <text evidence="2 11">Belongs to the G-protein coupled receptor T2R family.</text>
</comment>
<evidence type="ECO:0000256" key="10">
    <source>
        <dbReference type="ARBA" id="ARBA00023224"/>
    </source>
</evidence>
<dbReference type="GO" id="GO:0004930">
    <property type="term" value="F:G protein-coupled receptor activity"/>
    <property type="evidence" value="ECO:0007669"/>
    <property type="project" value="UniProtKB-KW"/>
</dbReference>
<proteinExistence type="inferred from homology"/>
<reference evidence="15" key="3">
    <citation type="submission" date="2025-09" db="UniProtKB">
        <authorList>
            <consortium name="Ensembl"/>
        </authorList>
    </citation>
    <scope>IDENTIFICATION</scope>
</reference>
<evidence type="ECO:0000313" key="15">
    <source>
        <dbReference type="Ensembl" id="ENSLACP00000002095.1"/>
    </source>
</evidence>
<dbReference type="GO" id="GO:0016020">
    <property type="term" value="C:membrane"/>
    <property type="evidence" value="ECO:0007669"/>
    <property type="project" value="UniProtKB-SubCell"/>
</dbReference>
<evidence type="ECO:0000256" key="6">
    <source>
        <dbReference type="ARBA" id="ARBA00022989"/>
    </source>
</evidence>
<dbReference type="InParanoid" id="H2ZXH4"/>
<evidence type="ECO:0000256" key="13">
    <source>
        <dbReference type="SAM" id="Phobius"/>
    </source>
</evidence>
<evidence type="ECO:0000256" key="8">
    <source>
        <dbReference type="ARBA" id="ARBA00023136"/>
    </source>
</evidence>
<evidence type="ECO:0000256" key="7">
    <source>
        <dbReference type="ARBA" id="ARBA00023040"/>
    </source>
</evidence>
<comment type="subcellular location">
    <subcellularLocation>
        <location evidence="1 12">Membrane</location>
        <topology evidence="1 12">Multi-pass membrane protein</topology>
    </subcellularLocation>
</comment>
<keyword evidence="9 12" id="KW-0675">Receptor</keyword>
<feature type="transmembrane region" description="Helical" evidence="13">
    <location>
        <begin position="188"/>
        <end position="207"/>
    </location>
</feature>
<sequence length="303" mass="34205">MVVIEIALQMLAEVITVLIALAGNLFIVYVYFLEFRKTKALQPNELLVTVLALFNILVQFSLVLWFMLYLFNLCTYFGGVIYKVTDFNIIFFSKSSYWFTAWLCFFYCMKIIKVKRMFFIRLKQRMSLLVKILILCTMMLNFSLAYPVVFLIKLKANSTSISILCKDYYITGDTTHIYGASLSFLTSLSPLAVMLVSSMGIVIFLCLHSRNMKRNAIAGNSSHGNTHTAVAVMIICLILLYMLCTITVLSANLQVALAQFDTLVAITFTSSLYSAGSSLILITGTVKLRQSCVTLFCSCRQQQ</sequence>
<dbReference type="EMBL" id="AFYH01258458">
    <property type="status" value="NOT_ANNOTATED_CDS"/>
    <property type="molecule type" value="Genomic_DNA"/>
</dbReference>
<dbReference type="HOGENOM" id="CLU_072337_0_0_1"/>
<reference evidence="15" key="2">
    <citation type="submission" date="2025-08" db="UniProtKB">
        <authorList>
            <consortium name="Ensembl"/>
        </authorList>
    </citation>
    <scope>IDENTIFICATION</scope>
</reference>
<dbReference type="GO" id="GO:0033038">
    <property type="term" value="F:bitter taste receptor activity"/>
    <property type="evidence" value="ECO:0007669"/>
    <property type="project" value="InterPro"/>
</dbReference>
<evidence type="ECO:0000256" key="5">
    <source>
        <dbReference type="ARBA" id="ARBA00022692"/>
    </source>
</evidence>
<dbReference type="OrthoDB" id="8876749at2759"/>
<organism evidence="15 16">
    <name type="scientific">Latimeria chalumnae</name>
    <name type="common">Coelacanth</name>
    <dbReference type="NCBI Taxonomy" id="7897"/>
    <lineage>
        <taxon>Eukaryota</taxon>
        <taxon>Metazoa</taxon>
        <taxon>Chordata</taxon>
        <taxon>Craniata</taxon>
        <taxon>Vertebrata</taxon>
        <taxon>Euteleostomi</taxon>
        <taxon>Coelacanthiformes</taxon>
        <taxon>Coelacanthidae</taxon>
        <taxon>Latimeria</taxon>
    </lineage>
</organism>
<feature type="transmembrane region" description="Helical" evidence="13">
    <location>
        <begin position="128"/>
        <end position="152"/>
    </location>
</feature>
<dbReference type="PANTHER" id="PTHR11394:SF47">
    <property type="entry name" value="TASTE RECEPTOR TYPE 2 MEMBER 40"/>
    <property type="match status" value="1"/>
</dbReference>
<dbReference type="Ensembl" id="ENSLACT00000002111.1">
    <property type="protein sequence ID" value="ENSLACP00000002095.1"/>
    <property type="gene ID" value="ENSLACG00000001874.1"/>
</dbReference>
<keyword evidence="7 12" id="KW-0297">G-protein coupled receptor</keyword>
<feature type="transmembrane region" description="Helical" evidence="13">
    <location>
        <begin position="228"/>
        <end position="251"/>
    </location>
</feature>
<dbReference type="Pfam" id="PF05296">
    <property type="entry name" value="TAS2R"/>
    <property type="match status" value="1"/>
</dbReference>
<feature type="transmembrane region" description="Helical" evidence="13">
    <location>
        <begin position="263"/>
        <end position="282"/>
    </location>
</feature>
<reference evidence="16" key="1">
    <citation type="submission" date="2011-08" db="EMBL/GenBank/DDBJ databases">
        <title>The draft genome of Latimeria chalumnae.</title>
        <authorList>
            <person name="Di Palma F."/>
            <person name="Alfoldi J."/>
            <person name="Johnson J."/>
            <person name="Berlin A."/>
            <person name="Gnerre S."/>
            <person name="Jaffe D."/>
            <person name="MacCallum I."/>
            <person name="Young S."/>
            <person name="Walker B.J."/>
            <person name="Lander E."/>
            <person name="Lindblad-Toh K."/>
        </authorList>
    </citation>
    <scope>NUCLEOTIDE SEQUENCE [LARGE SCALE GENOMIC DNA]</scope>
    <source>
        <strain evidence="16">Wild caught</strain>
    </source>
</reference>
<dbReference type="InterPro" id="IPR017452">
    <property type="entry name" value="GPCR_Rhodpsn_7TM"/>
</dbReference>
<dbReference type="Proteomes" id="UP000008672">
    <property type="component" value="Unassembled WGS sequence"/>
</dbReference>
<evidence type="ECO:0000256" key="2">
    <source>
        <dbReference type="ARBA" id="ARBA00007376"/>
    </source>
</evidence>
<dbReference type="AlphaFoldDB" id="H2ZXH4"/>
<accession>H2ZXH4</accession>
<evidence type="ECO:0000256" key="3">
    <source>
        <dbReference type="ARBA" id="ARBA00022480"/>
    </source>
</evidence>
<keyword evidence="4 12" id="KW-0716">Sensory transduction</keyword>
<dbReference type="OMA" id="INFIAWV"/>
<evidence type="ECO:0000256" key="11">
    <source>
        <dbReference type="RuleBase" id="RU004423"/>
    </source>
</evidence>
<feature type="transmembrane region" description="Helical" evidence="13">
    <location>
        <begin position="6"/>
        <end position="33"/>
    </location>
</feature>
<keyword evidence="16" id="KW-1185">Reference proteome</keyword>
<evidence type="ECO:0000256" key="12">
    <source>
        <dbReference type="RuleBase" id="RU004424"/>
    </source>
</evidence>
<evidence type="ECO:0000256" key="1">
    <source>
        <dbReference type="ARBA" id="ARBA00004141"/>
    </source>
</evidence>
<dbReference type="PROSITE" id="PS50262">
    <property type="entry name" value="G_PROTEIN_RECEP_F1_2"/>
    <property type="match status" value="1"/>
</dbReference>
<dbReference type="Gene3D" id="1.20.1070.10">
    <property type="entry name" value="Rhodopsin 7-helix transmembrane proteins"/>
    <property type="match status" value="1"/>
</dbReference>